<organism evidence="4 5">
    <name type="scientific">Virgibacillus oceani</name>
    <dbReference type="NCBI Taxonomy" id="1479511"/>
    <lineage>
        <taxon>Bacteria</taxon>
        <taxon>Bacillati</taxon>
        <taxon>Bacillota</taxon>
        <taxon>Bacilli</taxon>
        <taxon>Bacillales</taxon>
        <taxon>Bacillaceae</taxon>
        <taxon>Virgibacillus</taxon>
    </lineage>
</organism>
<gene>
    <name evidence="4" type="ORF">GCM10011398_03480</name>
</gene>
<evidence type="ECO:0000256" key="1">
    <source>
        <dbReference type="SAM" id="Coils"/>
    </source>
</evidence>
<reference evidence="4" key="1">
    <citation type="journal article" date="2014" name="Int. J. Syst. Evol. Microbiol.">
        <title>Complete genome sequence of Corynebacterium casei LMG S-19264T (=DSM 44701T), isolated from a smear-ripened cheese.</title>
        <authorList>
            <consortium name="US DOE Joint Genome Institute (JGI-PGF)"/>
            <person name="Walter F."/>
            <person name="Albersmeier A."/>
            <person name="Kalinowski J."/>
            <person name="Ruckert C."/>
        </authorList>
    </citation>
    <scope>NUCLEOTIDE SEQUENCE</scope>
    <source>
        <strain evidence="4">CGMCC 1.12754</strain>
    </source>
</reference>
<evidence type="ECO:0000256" key="3">
    <source>
        <dbReference type="SAM" id="Phobius"/>
    </source>
</evidence>
<feature type="compositionally biased region" description="Basic and acidic residues" evidence="2">
    <location>
        <begin position="29"/>
        <end position="40"/>
    </location>
</feature>
<name>A0A917LX22_9BACI</name>
<protein>
    <submittedName>
        <fullName evidence="4">Uncharacterized protein</fullName>
    </submittedName>
</protein>
<evidence type="ECO:0000313" key="4">
    <source>
        <dbReference type="EMBL" id="GGG63351.1"/>
    </source>
</evidence>
<sequence length="165" mass="18537">MEGIFDAIFGNFLVVLAIIGGIVGFLKDKSKNDSDRDHNKPNRVPKPTATPSGGNYQSQHQSPPVQTYMNTQTMEEQQEEQMQQLAERMNADRVQRADNRQHDAIIGSTLKKRSSFDAHNKMKMKKQVKRNLTGKGLTDGIIMAEVLGPPRAVKPYKSVIESRRS</sequence>
<feature type="transmembrane region" description="Helical" evidence="3">
    <location>
        <begin position="6"/>
        <end position="26"/>
    </location>
</feature>
<proteinExistence type="predicted"/>
<feature type="region of interest" description="Disordered" evidence="2">
    <location>
        <begin position="29"/>
        <end position="65"/>
    </location>
</feature>
<evidence type="ECO:0000256" key="2">
    <source>
        <dbReference type="SAM" id="MobiDB-lite"/>
    </source>
</evidence>
<dbReference type="Proteomes" id="UP000622860">
    <property type="component" value="Unassembled WGS sequence"/>
</dbReference>
<keyword evidence="3" id="KW-1133">Transmembrane helix</keyword>
<dbReference type="RefSeq" id="WP_188453619.1">
    <property type="nucleotide sequence ID" value="NZ_BMFR01000001.1"/>
</dbReference>
<accession>A0A917LX22</accession>
<keyword evidence="5" id="KW-1185">Reference proteome</keyword>
<keyword evidence="3" id="KW-0812">Transmembrane</keyword>
<evidence type="ECO:0000313" key="5">
    <source>
        <dbReference type="Proteomes" id="UP000622860"/>
    </source>
</evidence>
<feature type="coiled-coil region" evidence="1">
    <location>
        <begin position="68"/>
        <end position="95"/>
    </location>
</feature>
<keyword evidence="1" id="KW-0175">Coiled coil</keyword>
<dbReference type="AlphaFoldDB" id="A0A917LX22"/>
<feature type="compositionally biased region" description="Polar residues" evidence="2">
    <location>
        <begin position="49"/>
        <end position="65"/>
    </location>
</feature>
<reference evidence="4" key="2">
    <citation type="submission" date="2020-09" db="EMBL/GenBank/DDBJ databases">
        <authorList>
            <person name="Sun Q."/>
            <person name="Zhou Y."/>
        </authorList>
    </citation>
    <scope>NUCLEOTIDE SEQUENCE</scope>
    <source>
        <strain evidence="4">CGMCC 1.12754</strain>
    </source>
</reference>
<comment type="caution">
    <text evidence="4">The sequence shown here is derived from an EMBL/GenBank/DDBJ whole genome shotgun (WGS) entry which is preliminary data.</text>
</comment>
<keyword evidence="3" id="KW-0472">Membrane</keyword>
<dbReference type="EMBL" id="BMFR01000001">
    <property type="protein sequence ID" value="GGG63351.1"/>
    <property type="molecule type" value="Genomic_DNA"/>
</dbReference>